<sequence>MPVGKLEDKIPDQKYVLKRGNYNIRLADSLERRSEASALIKRMYSWRGYNTESTSVSSSHNQTTLEALSGQELVGTLALRLDSDEGLLADKLYEPEINPFRARNRKLCELSKLAIDPHFSSKELLASLFNLAYIYGRVIHQATDFIIEINPRHAGYYKRMLGFHQISEMRTCPRVNAPAVLLRLELDYVDAQVSRLAGVHKPAERSLYSLFLTKHEEKKIANRIWHINEATTFGWNALCG</sequence>
<proteinExistence type="predicted"/>
<evidence type="ECO:0000313" key="2">
    <source>
        <dbReference type="EMBL" id="ARO86999.1"/>
    </source>
</evidence>
<keyword evidence="3" id="KW-1185">Reference proteome</keyword>
<reference evidence="2 3" key="1">
    <citation type="journal article" date="2015" name="Int. J. Syst. Evol. Microbiol.">
        <title>Nitrosospira lacus sp. nov., a psychrotolerant, ammonia-oxidizing bacterium from sandy lake sediment.</title>
        <authorList>
            <person name="Urakawa H."/>
            <person name="Garcia J.C."/>
            <person name="Nielsen J.L."/>
            <person name="Le V.Q."/>
            <person name="Kozlowski J.A."/>
            <person name="Stein L.Y."/>
            <person name="Lim C.K."/>
            <person name="Pommerening-Roser A."/>
            <person name="Martens-Habbena W."/>
            <person name="Stahl D.A."/>
            <person name="Klotz M.G."/>
        </authorList>
    </citation>
    <scope>NUCLEOTIDE SEQUENCE [LARGE SCALE GENOMIC DNA]</scope>
    <source>
        <strain evidence="2 3">APG3</strain>
    </source>
</reference>
<dbReference type="AlphaFoldDB" id="A0A1W6SMF9"/>
<dbReference type="InterPro" id="IPR054597">
    <property type="entry name" value="FeeM_cat"/>
</dbReference>
<dbReference type="EMBL" id="CP021106">
    <property type="protein sequence ID" value="ARO86999.1"/>
    <property type="molecule type" value="Genomic_DNA"/>
</dbReference>
<dbReference type="KEGG" id="nlc:EBAPG3_003985"/>
<dbReference type="Proteomes" id="UP000012179">
    <property type="component" value="Chromosome"/>
</dbReference>
<accession>A0A1W6SMF9</accession>
<dbReference type="Gene3D" id="3.40.630.30">
    <property type="match status" value="1"/>
</dbReference>
<evidence type="ECO:0000313" key="3">
    <source>
        <dbReference type="Proteomes" id="UP000012179"/>
    </source>
</evidence>
<dbReference type="eggNOG" id="COG0476">
    <property type="taxonomic scope" value="Bacteria"/>
</dbReference>
<feature type="domain" description="N-acyl amino acid synthase FeeM catalytic core" evidence="1">
    <location>
        <begin position="35"/>
        <end position="185"/>
    </location>
</feature>
<gene>
    <name evidence="2" type="ORF">EBAPG3_003985</name>
</gene>
<evidence type="ECO:0000259" key="1">
    <source>
        <dbReference type="Pfam" id="PF21926"/>
    </source>
</evidence>
<organism evidence="2 3">
    <name type="scientific">Nitrosospira lacus</name>
    <dbReference type="NCBI Taxonomy" id="1288494"/>
    <lineage>
        <taxon>Bacteria</taxon>
        <taxon>Pseudomonadati</taxon>
        <taxon>Pseudomonadota</taxon>
        <taxon>Betaproteobacteria</taxon>
        <taxon>Nitrosomonadales</taxon>
        <taxon>Nitrosomonadaceae</taxon>
        <taxon>Nitrosospira</taxon>
    </lineage>
</organism>
<dbReference type="SUPFAM" id="SSF55729">
    <property type="entry name" value="Acyl-CoA N-acyltransferases (Nat)"/>
    <property type="match status" value="1"/>
</dbReference>
<dbReference type="Pfam" id="PF21926">
    <property type="entry name" value="FeeM"/>
    <property type="match status" value="1"/>
</dbReference>
<dbReference type="InterPro" id="IPR016181">
    <property type="entry name" value="Acyl_CoA_acyltransferase"/>
</dbReference>
<protein>
    <recommendedName>
        <fullName evidence="1">N-acyl amino acid synthase FeeM catalytic core domain-containing protein</fullName>
    </recommendedName>
</protein>
<name>A0A1W6SMF9_9PROT</name>